<evidence type="ECO:0000313" key="2">
    <source>
        <dbReference type="EMBL" id="MFC3144864.1"/>
    </source>
</evidence>
<name>A0ABV7GXE4_9RHOB</name>
<evidence type="ECO:0000313" key="3">
    <source>
        <dbReference type="Proteomes" id="UP001595632"/>
    </source>
</evidence>
<keyword evidence="1" id="KW-0472">Membrane</keyword>
<keyword evidence="1" id="KW-0812">Transmembrane</keyword>
<protein>
    <submittedName>
        <fullName evidence="2">Uncharacterized protein</fullName>
    </submittedName>
</protein>
<gene>
    <name evidence="2" type="ORF">ACFOGP_19235</name>
</gene>
<feature type="transmembrane region" description="Helical" evidence="1">
    <location>
        <begin position="20"/>
        <end position="46"/>
    </location>
</feature>
<dbReference type="EMBL" id="JBHRTB010000010">
    <property type="protein sequence ID" value="MFC3144864.1"/>
    <property type="molecule type" value="Genomic_DNA"/>
</dbReference>
<evidence type="ECO:0000256" key="1">
    <source>
        <dbReference type="SAM" id="Phobius"/>
    </source>
</evidence>
<comment type="caution">
    <text evidence="2">The sequence shown here is derived from an EMBL/GenBank/DDBJ whole genome shotgun (WGS) entry which is preliminary data.</text>
</comment>
<dbReference type="RefSeq" id="WP_275634429.1">
    <property type="nucleotide sequence ID" value="NZ_JARGYD010000009.1"/>
</dbReference>
<keyword evidence="3" id="KW-1185">Reference proteome</keyword>
<organism evidence="2 3">
    <name type="scientific">Psychromarinibacter halotolerans</name>
    <dbReference type="NCBI Taxonomy" id="1775175"/>
    <lineage>
        <taxon>Bacteria</taxon>
        <taxon>Pseudomonadati</taxon>
        <taxon>Pseudomonadota</taxon>
        <taxon>Alphaproteobacteria</taxon>
        <taxon>Rhodobacterales</taxon>
        <taxon>Paracoccaceae</taxon>
        <taxon>Psychromarinibacter</taxon>
    </lineage>
</organism>
<reference evidence="3" key="1">
    <citation type="journal article" date="2019" name="Int. J. Syst. Evol. Microbiol.">
        <title>The Global Catalogue of Microorganisms (GCM) 10K type strain sequencing project: providing services to taxonomists for standard genome sequencing and annotation.</title>
        <authorList>
            <consortium name="The Broad Institute Genomics Platform"/>
            <consortium name="The Broad Institute Genome Sequencing Center for Infectious Disease"/>
            <person name="Wu L."/>
            <person name="Ma J."/>
        </authorList>
    </citation>
    <scope>NUCLEOTIDE SEQUENCE [LARGE SCALE GENOMIC DNA]</scope>
    <source>
        <strain evidence="3">KCTC 52366</strain>
    </source>
</reference>
<dbReference type="Proteomes" id="UP001595632">
    <property type="component" value="Unassembled WGS sequence"/>
</dbReference>
<keyword evidence="1" id="KW-1133">Transmembrane helix</keyword>
<sequence length="126" mass="13636">MTDRPSPLRRLGTAIRRHPLLVGAFGLALVVCIVFSVRSVMFAVYWSDPAHRDQRVEEWMTPAYVSHSWDVPRDVMEAAVGGAAATLSDGRPTLKRIAAAEGIPTADLIARIETAIATHRAGSASE</sequence>
<proteinExistence type="predicted"/>
<accession>A0ABV7GXE4</accession>